<dbReference type="EMBL" id="CP016895">
    <property type="protein sequence ID" value="AOA58560.1"/>
    <property type="molecule type" value="Genomic_DNA"/>
</dbReference>
<dbReference type="Proteomes" id="UP000093391">
    <property type="component" value="Chromosome"/>
</dbReference>
<feature type="coiled-coil region" evidence="1">
    <location>
        <begin position="220"/>
        <end position="247"/>
    </location>
</feature>
<feature type="coiled-coil region" evidence="1">
    <location>
        <begin position="95"/>
        <end position="129"/>
    </location>
</feature>
<protein>
    <recommendedName>
        <fullName evidence="5">DUF3829 domain-containing protein</fullName>
    </recommendedName>
</protein>
<proteinExistence type="predicted"/>
<feature type="signal peptide" evidence="2">
    <location>
        <begin position="1"/>
        <end position="19"/>
    </location>
</feature>
<evidence type="ECO:0000313" key="3">
    <source>
        <dbReference type="EMBL" id="AOA58560.1"/>
    </source>
</evidence>
<organism evidence="3 4">
    <name type="scientific">Acinetobacter larvae</name>
    <dbReference type="NCBI Taxonomy" id="1789224"/>
    <lineage>
        <taxon>Bacteria</taxon>
        <taxon>Pseudomonadati</taxon>
        <taxon>Pseudomonadota</taxon>
        <taxon>Gammaproteobacteria</taxon>
        <taxon>Moraxellales</taxon>
        <taxon>Moraxellaceae</taxon>
        <taxon>Acinetobacter</taxon>
    </lineage>
</organism>
<keyword evidence="4" id="KW-1185">Reference proteome</keyword>
<accession>A0A1B2M051</accession>
<dbReference type="Pfam" id="PF12889">
    <property type="entry name" value="DUF3829"/>
    <property type="match status" value="1"/>
</dbReference>
<evidence type="ECO:0000256" key="2">
    <source>
        <dbReference type="SAM" id="SignalP"/>
    </source>
</evidence>
<evidence type="ECO:0000313" key="4">
    <source>
        <dbReference type="Proteomes" id="UP000093391"/>
    </source>
</evidence>
<dbReference type="AlphaFoldDB" id="A0A1B2M051"/>
<sequence length="295" mass="33085">MRFNTLVITAFVSALSLTACGNKEGQKEQAATATTEQSSNINAYIAISNQLIGLNGLKATQDAYHKLNITQAMPSQALSYPSMNYKYLNDQFTQAEQSTKNNPALESKAADLKQKIAQLEKDYNDFNLYYSSGEYKTDQLAKGKAADASIREHFQQASDSFDAFQQELAVIYQQQKKAELEKLKTSGDDYNYHRRAALSTAENLVSVFQSETDLNNADKIKQADQFAAELQTELSALDAEYNKKKAQDPNINADTVLSNLTACLKYYRQFKETKSQYDFKFMIDGYNSAVKSANR</sequence>
<evidence type="ECO:0000256" key="1">
    <source>
        <dbReference type="SAM" id="Coils"/>
    </source>
</evidence>
<evidence type="ECO:0008006" key="5">
    <source>
        <dbReference type="Google" id="ProtNLM"/>
    </source>
</evidence>
<dbReference type="OrthoDB" id="8004422at2"/>
<keyword evidence="2" id="KW-0732">Signal</keyword>
<keyword evidence="1" id="KW-0175">Coiled coil</keyword>
<dbReference type="InterPro" id="IPR024291">
    <property type="entry name" value="DUF3829"/>
</dbReference>
<dbReference type="RefSeq" id="WP_067555231.1">
    <property type="nucleotide sequence ID" value="NZ_CP016895.1"/>
</dbReference>
<name>A0A1B2M051_9GAMM</name>
<reference evidence="3 4" key="1">
    <citation type="submission" date="2016-08" db="EMBL/GenBank/DDBJ databases">
        <authorList>
            <person name="Seilhamer J.J."/>
        </authorList>
    </citation>
    <scope>NUCLEOTIDE SEQUENCE [LARGE SCALE GENOMIC DNA]</scope>
    <source>
        <strain evidence="3 4">BRTC-1</strain>
    </source>
</reference>
<dbReference type="KEGG" id="ala:BFG52_09480"/>
<gene>
    <name evidence="3" type="ORF">BFG52_09480</name>
</gene>
<dbReference type="PROSITE" id="PS51257">
    <property type="entry name" value="PROKAR_LIPOPROTEIN"/>
    <property type="match status" value="1"/>
</dbReference>
<feature type="chain" id="PRO_5008539932" description="DUF3829 domain-containing protein" evidence="2">
    <location>
        <begin position="20"/>
        <end position="295"/>
    </location>
</feature>